<keyword evidence="2" id="KW-1185">Reference proteome</keyword>
<dbReference type="Gene3D" id="1.10.10.10">
    <property type="entry name" value="Winged helix-like DNA-binding domain superfamily/Winged helix DNA-binding domain"/>
    <property type="match status" value="1"/>
</dbReference>
<accession>A0A9P5R0Z7</accession>
<organism evidence="1 2">
    <name type="scientific">Linnemannia schmuckeri</name>
    <dbReference type="NCBI Taxonomy" id="64567"/>
    <lineage>
        <taxon>Eukaryota</taxon>
        <taxon>Fungi</taxon>
        <taxon>Fungi incertae sedis</taxon>
        <taxon>Mucoromycota</taxon>
        <taxon>Mortierellomycotina</taxon>
        <taxon>Mortierellomycetes</taxon>
        <taxon>Mortierellales</taxon>
        <taxon>Mortierellaceae</taxon>
        <taxon>Linnemannia</taxon>
    </lineage>
</organism>
<reference evidence="1" key="1">
    <citation type="journal article" date="2020" name="Fungal Divers.">
        <title>Resolving the Mortierellaceae phylogeny through synthesis of multi-gene phylogenetics and phylogenomics.</title>
        <authorList>
            <person name="Vandepol N."/>
            <person name="Liber J."/>
            <person name="Desiro A."/>
            <person name="Na H."/>
            <person name="Kennedy M."/>
            <person name="Barry K."/>
            <person name="Grigoriev I.V."/>
            <person name="Miller A.N."/>
            <person name="O'Donnell K."/>
            <person name="Stajich J.E."/>
            <person name="Bonito G."/>
        </authorList>
    </citation>
    <scope>NUCLEOTIDE SEQUENCE</scope>
    <source>
        <strain evidence="1">NRRL 6426</strain>
    </source>
</reference>
<feature type="non-terminal residue" evidence="1">
    <location>
        <position position="112"/>
    </location>
</feature>
<comment type="caution">
    <text evidence="1">The sequence shown here is derived from an EMBL/GenBank/DDBJ whole genome shotgun (WGS) entry which is preliminary data.</text>
</comment>
<evidence type="ECO:0000313" key="2">
    <source>
        <dbReference type="Proteomes" id="UP000748756"/>
    </source>
</evidence>
<name>A0A9P5R0Z7_9FUNG</name>
<dbReference type="InterPro" id="IPR009057">
    <property type="entry name" value="Homeodomain-like_sf"/>
</dbReference>
<dbReference type="OrthoDB" id="2318730at2759"/>
<protein>
    <submittedName>
        <fullName evidence="1">Uncharacterized protein</fullName>
    </submittedName>
</protein>
<gene>
    <name evidence="1" type="ORF">BG015_006675</name>
</gene>
<dbReference type="EMBL" id="JAAAUQ010003219">
    <property type="protein sequence ID" value="KAF9118325.1"/>
    <property type="molecule type" value="Genomic_DNA"/>
</dbReference>
<sequence>MPKHHPIELKGRSVGAYEAGATPSSIAKAHNLHINTVLTIIKKWEQEGTIVPKISSGRPPILEEPDVEQLLKRVQDNNRVTLREITMMSSKPVSESTIRRILHKNKVFHRIA</sequence>
<dbReference type="InterPro" id="IPR036388">
    <property type="entry name" value="WH-like_DNA-bd_sf"/>
</dbReference>
<proteinExistence type="predicted"/>
<dbReference type="AlphaFoldDB" id="A0A9P5R0Z7"/>
<dbReference type="Proteomes" id="UP000748756">
    <property type="component" value="Unassembled WGS sequence"/>
</dbReference>
<dbReference type="Pfam" id="PF13565">
    <property type="entry name" value="HTH_32"/>
    <property type="match status" value="1"/>
</dbReference>
<dbReference type="SUPFAM" id="SSF46689">
    <property type="entry name" value="Homeodomain-like"/>
    <property type="match status" value="1"/>
</dbReference>
<evidence type="ECO:0000313" key="1">
    <source>
        <dbReference type="EMBL" id="KAF9118325.1"/>
    </source>
</evidence>